<dbReference type="PROSITE" id="PS50249">
    <property type="entry name" value="MPN"/>
    <property type="match status" value="1"/>
</dbReference>
<dbReference type="STRING" id="7234.B4GSJ2"/>
<dbReference type="Pfam" id="PF19445">
    <property type="entry name" value="eIF3h_C"/>
    <property type="match status" value="2"/>
</dbReference>
<keyword evidence="7" id="KW-1185">Reference proteome</keyword>
<dbReference type="EMBL" id="CH479189">
    <property type="protein sequence ID" value="EDW25351.1"/>
    <property type="molecule type" value="Genomic_DNA"/>
</dbReference>
<dbReference type="FunFam" id="3.40.140.10:FF:000045">
    <property type="entry name" value="Eukaryotic translation initiation factor 3 subunit H"/>
    <property type="match status" value="1"/>
</dbReference>
<gene>
    <name evidence="6" type="primary">Dper\GL26477</name>
    <name evidence="6" type="ORF">Dper_GL26477</name>
</gene>
<dbReference type="GO" id="GO:0008237">
    <property type="term" value="F:metallopeptidase activity"/>
    <property type="evidence" value="ECO:0007669"/>
    <property type="project" value="InterPro"/>
</dbReference>
<evidence type="ECO:0000313" key="6">
    <source>
        <dbReference type="EMBL" id="EDW25351.1"/>
    </source>
</evidence>
<evidence type="ECO:0000256" key="3">
    <source>
        <dbReference type="ARBA" id="ARBA00022917"/>
    </source>
</evidence>
<dbReference type="InterPro" id="IPR050242">
    <property type="entry name" value="JAMM_MPN+_peptidase_M67A"/>
</dbReference>
<dbReference type="MEROPS" id="M67.971"/>
<dbReference type="GO" id="GO:0045747">
    <property type="term" value="P:positive regulation of Notch signaling pathway"/>
    <property type="evidence" value="ECO:0007669"/>
    <property type="project" value="EnsemblMetazoa"/>
</dbReference>
<dbReference type="InterPro" id="IPR000555">
    <property type="entry name" value="JAMM/MPN+_dom"/>
</dbReference>
<dbReference type="InterPro" id="IPR027524">
    <property type="entry name" value="eIF3h"/>
</dbReference>
<dbReference type="OrthoDB" id="10265695at2759"/>
<dbReference type="AlphaFoldDB" id="B4GSJ2"/>
<evidence type="ECO:0000259" key="5">
    <source>
        <dbReference type="PROSITE" id="PS50249"/>
    </source>
</evidence>
<dbReference type="PhylomeDB" id="B4GSJ2"/>
<dbReference type="InterPro" id="IPR045810">
    <property type="entry name" value="eIF3h_C"/>
</dbReference>
<dbReference type="GO" id="GO:0003743">
    <property type="term" value="F:translation initiation factor activity"/>
    <property type="evidence" value="ECO:0007669"/>
    <property type="project" value="UniProtKB-KW"/>
</dbReference>
<dbReference type="eggNOG" id="KOG1560">
    <property type="taxonomic scope" value="Eukaryota"/>
</dbReference>
<dbReference type="PANTHER" id="PTHR10410">
    <property type="entry name" value="EUKARYOTIC TRANSLATION INITIATION FACTOR 3 -RELATED"/>
    <property type="match status" value="1"/>
</dbReference>
<dbReference type="GO" id="GO:0005852">
    <property type="term" value="C:eukaryotic translation initiation factor 3 complex"/>
    <property type="evidence" value="ECO:0007669"/>
    <property type="project" value="InterPro"/>
</dbReference>
<dbReference type="Pfam" id="PF01398">
    <property type="entry name" value="JAB"/>
    <property type="match status" value="1"/>
</dbReference>
<keyword evidence="2" id="KW-0396">Initiation factor</keyword>
<keyword evidence="3" id="KW-0648">Protein biosynthesis</keyword>
<dbReference type="Gene3D" id="3.40.140.10">
    <property type="entry name" value="Cytidine Deaminase, domain 2"/>
    <property type="match status" value="1"/>
</dbReference>
<sequence>MANRGGRHARTEDSDNTINYVQCDGLAVMKMVKHCHEESSNMDLAQGALLGLVVDKCLEITNCFPFPKSGDETMDEEMYQLTVMRRLRRVNVDHLHVGWYQSSDVGNSLSLALLESQYHYQTSIEESVVVVYDTQKSARGFLCLKAYRLTPQAIQMYKDGDFTPEAFRTLKDKNRALAKLAAENAVRTSKGEPTVAEEEVIKQFRPMPVPARLTATITSGQINTHSQHIAQFCSQSLAKLFITESLQNAKEAKEIK</sequence>
<comment type="subunit">
    <text evidence="4">Component of the eukaryotic translation initiation factor 3 (eIF-3) complex. The eIF-3 complex interacts with pix. Interacts with mxt.</text>
</comment>
<dbReference type="CDD" id="cd08065">
    <property type="entry name" value="MPN_eIF3h"/>
    <property type="match status" value="1"/>
</dbReference>
<dbReference type="OMA" id="INILMWE"/>
<name>B4GSJ2_DROPE</name>
<dbReference type="SMART" id="SM00232">
    <property type="entry name" value="JAB_MPN"/>
    <property type="match status" value="1"/>
</dbReference>
<evidence type="ECO:0000256" key="2">
    <source>
        <dbReference type="ARBA" id="ARBA00022540"/>
    </source>
</evidence>
<dbReference type="HOGENOM" id="CLU_044094_0_0_1"/>
<proteinExistence type="predicted"/>
<reference evidence="6 7" key="1">
    <citation type="journal article" date="2007" name="Nature">
        <title>Evolution of genes and genomes on the Drosophila phylogeny.</title>
        <authorList>
            <consortium name="Drosophila 12 Genomes Consortium"/>
            <person name="Clark A.G."/>
            <person name="Eisen M.B."/>
            <person name="Smith D.R."/>
            <person name="Bergman C.M."/>
            <person name="Oliver B."/>
            <person name="Markow T.A."/>
            <person name="Kaufman T.C."/>
            <person name="Kellis M."/>
            <person name="Gelbart W."/>
            <person name="Iyer V.N."/>
            <person name="Pollard D.A."/>
            <person name="Sackton T.B."/>
            <person name="Larracuente A.M."/>
            <person name="Singh N.D."/>
            <person name="Abad J.P."/>
            <person name="Abt D.N."/>
            <person name="Adryan B."/>
            <person name="Aguade M."/>
            <person name="Akashi H."/>
            <person name="Anderson W.W."/>
            <person name="Aquadro C.F."/>
            <person name="Ardell D.H."/>
            <person name="Arguello R."/>
            <person name="Artieri C.G."/>
            <person name="Barbash D.A."/>
            <person name="Barker D."/>
            <person name="Barsanti P."/>
            <person name="Batterham P."/>
            <person name="Batzoglou S."/>
            <person name="Begun D."/>
            <person name="Bhutkar A."/>
            <person name="Blanco E."/>
            <person name="Bosak S.A."/>
            <person name="Bradley R.K."/>
            <person name="Brand A.D."/>
            <person name="Brent M.R."/>
            <person name="Brooks A.N."/>
            <person name="Brown R.H."/>
            <person name="Butlin R.K."/>
            <person name="Caggese C."/>
            <person name="Calvi B.R."/>
            <person name="Bernardo de Carvalho A."/>
            <person name="Caspi A."/>
            <person name="Castrezana S."/>
            <person name="Celniker S.E."/>
            <person name="Chang J.L."/>
            <person name="Chapple C."/>
            <person name="Chatterji S."/>
            <person name="Chinwalla A."/>
            <person name="Civetta A."/>
            <person name="Clifton S.W."/>
            <person name="Comeron J.M."/>
            <person name="Costello J.C."/>
            <person name="Coyne J.A."/>
            <person name="Daub J."/>
            <person name="David R.G."/>
            <person name="Delcher A.L."/>
            <person name="Delehaunty K."/>
            <person name="Do C.B."/>
            <person name="Ebling H."/>
            <person name="Edwards K."/>
            <person name="Eickbush T."/>
            <person name="Evans J.D."/>
            <person name="Filipski A."/>
            <person name="Findeiss S."/>
            <person name="Freyhult E."/>
            <person name="Fulton L."/>
            <person name="Fulton R."/>
            <person name="Garcia A.C."/>
            <person name="Gardiner A."/>
            <person name="Garfield D.A."/>
            <person name="Garvin B.E."/>
            <person name="Gibson G."/>
            <person name="Gilbert D."/>
            <person name="Gnerre S."/>
            <person name="Godfrey J."/>
            <person name="Good R."/>
            <person name="Gotea V."/>
            <person name="Gravely B."/>
            <person name="Greenberg A.J."/>
            <person name="Griffiths-Jones S."/>
            <person name="Gross S."/>
            <person name="Guigo R."/>
            <person name="Gustafson E.A."/>
            <person name="Haerty W."/>
            <person name="Hahn M.W."/>
            <person name="Halligan D.L."/>
            <person name="Halpern A.L."/>
            <person name="Halter G.M."/>
            <person name="Han M.V."/>
            <person name="Heger A."/>
            <person name="Hillier L."/>
            <person name="Hinrichs A.S."/>
            <person name="Holmes I."/>
            <person name="Hoskins R.A."/>
            <person name="Hubisz M.J."/>
            <person name="Hultmark D."/>
            <person name="Huntley M.A."/>
            <person name="Jaffe D.B."/>
            <person name="Jagadeeshan S."/>
            <person name="Jeck W.R."/>
            <person name="Johnson J."/>
            <person name="Jones C.D."/>
            <person name="Jordan W.C."/>
            <person name="Karpen G.H."/>
            <person name="Kataoka E."/>
            <person name="Keightley P.D."/>
            <person name="Kheradpour P."/>
            <person name="Kirkness E.F."/>
            <person name="Koerich L.B."/>
            <person name="Kristiansen K."/>
            <person name="Kudrna D."/>
            <person name="Kulathinal R.J."/>
            <person name="Kumar S."/>
            <person name="Kwok R."/>
            <person name="Lander E."/>
            <person name="Langley C.H."/>
            <person name="Lapoint R."/>
            <person name="Lazzaro B.P."/>
            <person name="Lee S.J."/>
            <person name="Levesque L."/>
            <person name="Li R."/>
            <person name="Lin C.F."/>
            <person name="Lin M.F."/>
            <person name="Lindblad-Toh K."/>
            <person name="Llopart A."/>
            <person name="Long M."/>
            <person name="Low L."/>
            <person name="Lozovsky E."/>
            <person name="Lu J."/>
            <person name="Luo M."/>
            <person name="Machado C.A."/>
            <person name="Makalowski W."/>
            <person name="Marzo M."/>
            <person name="Matsuda M."/>
            <person name="Matzkin L."/>
            <person name="McAllister B."/>
            <person name="McBride C.S."/>
            <person name="McKernan B."/>
            <person name="McKernan K."/>
            <person name="Mendez-Lago M."/>
            <person name="Minx P."/>
            <person name="Mollenhauer M.U."/>
            <person name="Montooth K."/>
            <person name="Mount S.M."/>
            <person name="Mu X."/>
            <person name="Myers E."/>
            <person name="Negre B."/>
            <person name="Newfeld S."/>
            <person name="Nielsen R."/>
            <person name="Noor M.A."/>
            <person name="O'Grady P."/>
            <person name="Pachter L."/>
            <person name="Papaceit M."/>
            <person name="Parisi M.J."/>
            <person name="Parisi M."/>
            <person name="Parts L."/>
            <person name="Pedersen J.S."/>
            <person name="Pesole G."/>
            <person name="Phillippy A.M."/>
            <person name="Ponting C.P."/>
            <person name="Pop M."/>
            <person name="Porcelli D."/>
            <person name="Powell J.R."/>
            <person name="Prohaska S."/>
            <person name="Pruitt K."/>
            <person name="Puig M."/>
            <person name="Quesneville H."/>
            <person name="Ram K.R."/>
            <person name="Rand D."/>
            <person name="Rasmussen M.D."/>
            <person name="Reed L.K."/>
            <person name="Reenan R."/>
            <person name="Reily A."/>
            <person name="Remington K.A."/>
            <person name="Rieger T.T."/>
            <person name="Ritchie M.G."/>
            <person name="Robin C."/>
            <person name="Rogers Y.H."/>
            <person name="Rohde C."/>
            <person name="Rozas J."/>
            <person name="Rubenfield M.J."/>
            <person name="Ruiz A."/>
            <person name="Russo S."/>
            <person name="Salzberg S.L."/>
            <person name="Sanchez-Gracia A."/>
            <person name="Saranga D.J."/>
            <person name="Sato H."/>
            <person name="Schaeffer S.W."/>
            <person name="Schatz M.C."/>
            <person name="Schlenke T."/>
            <person name="Schwartz R."/>
            <person name="Segarra C."/>
            <person name="Singh R.S."/>
            <person name="Sirot L."/>
            <person name="Sirota M."/>
            <person name="Sisneros N.B."/>
            <person name="Smith C.D."/>
            <person name="Smith T.F."/>
            <person name="Spieth J."/>
            <person name="Stage D.E."/>
            <person name="Stark A."/>
            <person name="Stephan W."/>
            <person name="Strausberg R.L."/>
            <person name="Strempel S."/>
            <person name="Sturgill D."/>
            <person name="Sutton G."/>
            <person name="Sutton G.G."/>
            <person name="Tao W."/>
            <person name="Teichmann S."/>
            <person name="Tobari Y.N."/>
            <person name="Tomimura Y."/>
            <person name="Tsolas J.M."/>
            <person name="Valente V.L."/>
            <person name="Venter E."/>
            <person name="Venter J.C."/>
            <person name="Vicario S."/>
            <person name="Vieira F.G."/>
            <person name="Vilella A.J."/>
            <person name="Villasante A."/>
            <person name="Walenz B."/>
            <person name="Wang J."/>
            <person name="Wasserman M."/>
            <person name="Watts T."/>
            <person name="Wilson D."/>
            <person name="Wilson R.K."/>
            <person name="Wing R.A."/>
            <person name="Wolfner M.F."/>
            <person name="Wong A."/>
            <person name="Wong G.K."/>
            <person name="Wu C.I."/>
            <person name="Wu G."/>
            <person name="Yamamoto D."/>
            <person name="Yang H.P."/>
            <person name="Yang S.P."/>
            <person name="Yorke J.A."/>
            <person name="Yoshida K."/>
            <person name="Zdobnov E."/>
            <person name="Zhang P."/>
            <person name="Zhang Y."/>
            <person name="Zimin A.V."/>
            <person name="Baldwin J."/>
            <person name="Abdouelleil A."/>
            <person name="Abdulkadir J."/>
            <person name="Abebe A."/>
            <person name="Abera B."/>
            <person name="Abreu J."/>
            <person name="Acer S.C."/>
            <person name="Aftuck L."/>
            <person name="Alexander A."/>
            <person name="An P."/>
            <person name="Anderson E."/>
            <person name="Anderson S."/>
            <person name="Arachi H."/>
            <person name="Azer M."/>
            <person name="Bachantsang P."/>
            <person name="Barry A."/>
            <person name="Bayul T."/>
            <person name="Berlin A."/>
            <person name="Bessette D."/>
            <person name="Bloom T."/>
            <person name="Blye J."/>
            <person name="Boguslavskiy L."/>
            <person name="Bonnet C."/>
            <person name="Boukhgalter B."/>
            <person name="Bourzgui I."/>
            <person name="Brown A."/>
            <person name="Cahill P."/>
            <person name="Channer S."/>
            <person name="Cheshatsang Y."/>
            <person name="Chuda L."/>
            <person name="Citroen M."/>
            <person name="Collymore A."/>
            <person name="Cooke P."/>
            <person name="Costello M."/>
            <person name="D'Aco K."/>
            <person name="Daza R."/>
            <person name="De Haan G."/>
            <person name="DeGray S."/>
            <person name="DeMaso C."/>
            <person name="Dhargay N."/>
            <person name="Dooley K."/>
            <person name="Dooley E."/>
            <person name="Doricent M."/>
            <person name="Dorje P."/>
            <person name="Dorjee K."/>
            <person name="Dupes A."/>
            <person name="Elong R."/>
            <person name="Falk J."/>
            <person name="Farina A."/>
            <person name="Faro S."/>
            <person name="Ferguson D."/>
            <person name="Fisher S."/>
            <person name="Foley C.D."/>
            <person name="Franke A."/>
            <person name="Friedrich D."/>
            <person name="Gadbois L."/>
            <person name="Gearin G."/>
            <person name="Gearin C.R."/>
            <person name="Giannoukos G."/>
            <person name="Goode T."/>
            <person name="Graham J."/>
            <person name="Grandbois E."/>
            <person name="Grewal S."/>
            <person name="Gyaltsen K."/>
            <person name="Hafez N."/>
            <person name="Hagos B."/>
            <person name="Hall J."/>
            <person name="Henson C."/>
            <person name="Hollinger A."/>
            <person name="Honan T."/>
            <person name="Huard M.D."/>
            <person name="Hughes L."/>
            <person name="Hurhula B."/>
            <person name="Husby M.E."/>
            <person name="Kamat A."/>
            <person name="Kanga B."/>
            <person name="Kashin S."/>
            <person name="Khazanovich D."/>
            <person name="Kisner P."/>
            <person name="Lance K."/>
            <person name="Lara M."/>
            <person name="Lee W."/>
            <person name="Lennon N."/>
            <person name="Letendre F."/>
            <person name="LeVine R."/>
            <person name="Lipovsky A."/>
            <person name="Liu X."/>
            <person name="Liu J."/>
            <person name="Liu S."/>
            <person name="Lokyitsang T."/>
            <person name="Lokyitsang Y."/>
            <person name="Lubonja R."/>
            <person name="Lui A."/>
            <person name="MacDonald P."/>
            <person name="Magnisalis V."/>
            <person name="Maru K."/>
            <person name="Matthews C."/>
            <person name="McCusker W."/>
            <person name="McDonough S."/>
            <person name="Mehta T."/>
            <person name="Meldrim J."/>
            <person name="Meneus L."/>
            <person name="Mihai O."/>
            <person name="Mihalev A."/>
            <person name="Mihova T."/>
            <person name="Mittelman R."/>
            <person name="Mlenga V."/>
            <person name="Montmayeur A."/>
            <person name="Mulrain L."/>
            <person name="Navidi A."/>
            <person name="Naylor J."/>
            <person name="Negash T."/>
            <person name="Nguyen T."/>
            <person name="Nguyen N."/>
            <person name="Nicol R."/>
            <person name="Norbu C."/>
            <person name="Norbu N."/>
            <person name="Novod N."/>
            <person name="O'Neill B."/>
            <person name="Osman S."/>
            <person name="Markiewicz E."/>
            <person name="Oyono O.L."/>
            <person name="Patti C."/>
            <person name="Phunkhang P."/>
            <person name="Pierre F."/>
            <person name="Priest M."/>
            <person name="Raghuraman S."/>
            <person name="Rege F."/>
            <person name="Reyes R."/>
            <person name="Rise C."/>
            <person name="Rogov P."/>
            <person name="Ross K."/>
            <person name="Ryan E."/>
            <person name="Settipalli S."/>
            <person name="Shea T."/>
            <person name="Sherpa N."/>
            <person name="Shi L."/>
            <person name="Shih D."/>
            <person name="Sparrow T."/>
            <person name="Spaulding J."/>
            <person name="Stalker J."/>
            <person name="Stange-Thomann N."/>
            <person name="Stavropoulos S."/>
            <person name="Stone C."/>
            <person name="Strader C."/>
            <person name="Tesfaye S."/>
            <person name="Thomson T."/>
            <person name="Thoulutsang Y."/>
            <person name="Thoulutsang D."/>
            <person name="Topham K."/>
            <person name="Topping I."/>
            <person name="Tsamla T."/>
            <person name="Vassiliev H."/>
            <person name="Vo A."/>
            <person name="Wangchuk T."/>
            <person name="Wangdi T."/>
            <person name="Weiand M."/>
            <person name="Wilkinson J."/>
            <person name="Wilson A."/>
            <person name="Yadav S."/>
            <person name="Young G."/>
            <person name="Yu Q."/>
            <person name="Zembek L."/>
            <person name="Zhong D."/>
            <person name="Zimmer A."/>
            <person name="Zwirko Z."/>
            <person name="Jaffe D.B."/>
            <person name="Alvarez P."/>
            <person name="Brockman W."/>
            <person name="Butler J."/>
            <person name="Chin C."/>
            <person name="Gnerre S."/>
            <person name="Grabherr M."/>
            <person name="Kleber M."/>
            <person name="Mauceli E."/>
            <person name="MacCallum I."/>
        </authorList>
    </citation>
    <scope>NUCLEOTIDE SEQUENCE [LARGE SCALE GENOMIC DNA]</scope>
    <source>
        <strain evidence="7">MSH-3 / Tucson 14011-0111.49</strain>
    </source>
</reference>
<evidence type="ECO:0000313" key="7">
    <source>
        <dbReference type="Proteomes" id="UP000008744"/>
    </source>
</evidence>
<evidence type="ECO:0000256" key="1">
    <source>
        <dbReference type="ARBA" id="ARBA00022490"/>
    </source>
</evidence>
<accession>B4GSJ2</accession>
<protein>
    <submittedName>
        <fullName evidence="6">GL26477</fullName>
    </submittedName>
</protein>
<keyword evidence="1" id="KW-0963">Cytoplasm</keyword>
<feature type="domain" description="MPN" evidence="5">
    <location>
        <begin position="21"/>
        <end position="153"/>
    </location>
</feature>
<dbReference type="Proteomes" id="UP000008744">
    <property type="component" value="Unassembled WGS sequence"/>
</dbReference>
<dbReference type="InterPro" id="IPR037518">
    <property type="entry name" value="MPN"/>
</dbReference>
<organism evidence="7">
    <name type="scientific">Drosophila persimilis</name>
    <name type="common">Fruit fly</name>
    <dbReference type="NCBI Taxonomy" id="7234"/>
    <lineage>
        <taxon>Eukaryota</taxon>
        <taxon>Metazoa</taxon>
        <taxon>Ecdysozoa</taxon>
        <taxon>Arthropoda</taxon>
        <taxon>Hexapoda</taxon>
        <taxon>Insecta</taxon>
        <taxon>Pterygota</taxon>
        <taxon>Neoptera</taxon>
        <taxon>Endopterygota</taxon>
        <taxon>Diptera</taxon>
        <taxon>Brachycera</taxon>
        <taxon>Muscomorpha</taxon>
        <taxon>Ephydroidea</taxon>
        <taxon>Drosophilidae</taxon>
        <taxon>Drosophila</taxon>
        <taxon>Sophophora</taxon>
    </lineage>
</organism>
<evidence type="ECO:0000256" key="4">
    <source>
        <dbReference type="ARBA" id="ARBA00047068"/>
    </source>
</evidence>